<dbReference type="RefSeq" id="WP_185541893.1">
    <property type="nucleotide sequence ID" value="NZ_JAARZA010000037.1"/>
</dbReference>
<dbReference type="SUPFAM" id="SSF81606">
    <property type="entry name" value="PP2C-like"/>
    <property type="match status" value="1"/>
</dbReference>
<evidence type="ECO:0000313" key="4">
    <source>
        <dbReference type="Proteomes" id="UP000553016"/>
    </source>
</evidence>
<keyword evidence="1" id="KW-0378">Hydrolase</keyword>
<dbReference type="Proteomes" id="UP000553016">
    <property type="component" value="Unassembled WGS sequence"/>
</dbReference>
<dbReference type="AlphaFoldDB" id="A0A842FCP9"/>
<feature type="non-terminal residue" evidence="3">
    <location>
        <position position="1"/>
    </location>
</feature>
<dbReference type="GO" id="GO:0016791">
    <property type="term" value="F:phosphatase activity"/>
    <property type="evidence" value="ECO:0007669"/>
    <property type="project" value="TreeGrafter"/>
</dbReference>
<sequence>DKNAVYRQFDKKIEVGDAIFIMSDGVTETRTDSGFIEREELTEIIAAHISLSAEKMVHAIYDQLVKMQNFELHDDFTLICIKRTK</sequence>
<evidence type="ECO:0000313" key="3">
    <source>
        <dbReference type="EMBL" id="MBC2242419.1"/>
    </source>
</evidence>
<organism evidence="3 4">
    <name type="scientific">Listeria booriae</name>
    <dbReference type="NCBI Taxonomy" id="1552123"/>
    <lineage>
        <taxon>Bacteria</taxon>
        <taxon>Bacillati</taxon>
        <taxon>Bacillota</taxon>
        <taxon>Bacilli</taxon>
        <taxon>Bacillales</taxon>
        <taxon>Listeriaceae</taxon>
        <taxon>Listeria</taxon>
    </lineage>
</organism>
<proteinExistence type="predicted"/>
<reference evidence="3 4" key="1">
    <citation type="submission" date="2020-03" db="EMBL/GenBank/DDBJ databases">
        <title>Soil Listeria distribution.</title>
        <authorList>
            <person name="Liao J."/>
            <person name="Wiedmann M."/>
        </authorList>
    </citation>
    <scope>NUCLEOTIDE SEQUENCE [LARGE SCALE GENOMIC DNA]</scope>
    <source>
        <strain evidence="3 4">FSL L7-0149</strain>
    </source>
</reference>
<evidence type="ECO:0000259" key="2">
    <source>
        <dbReference type="Pfam" id="PF07228"/>
    </source>
</evidence>
<dbReference type="InterPro" id="IPR001932">
    <property type="entry name" value="PPM-type_phosphatase-like_dom"/>
</dbReference>
<name>A0A842FCP9_9LIST</name>
<dbReference type="InterPro" id="IPR036457">
    <property type="entry name" value="PPM-type-like_dom_sf"/>
</dbReference>
<evidence type="ECO:0000256" key="1">
    <source>
        <dbReference type="ARBA" id="ARBA00022801"/>
    </source>
</evidence>
<dbReference type="PANTHER" id="PTHR43156">
    <property type="entry name" value="STAGE II SPORULATION PROTEIN E-RELATED"/>
    <property type="match status" value="1"/>
</dbReference>
<dbReference type="EMBL" id="JAARZA010000037">
    <property type="protein sequence ID" value="MBC2242419.1"/>
    <property type="molecule type" value="Genomic_DNA"/>
</dbReference>
<dbReference type="PANTHER" id="PTHR43156:SF15">
    <property type="entry name" value="PHOSPHOSERINE PHOSPHATASE RSBU"/>
    <property type="match status" value="1"/>
</dbReference>
<protein>
    <submittedName>
        <fullName evidence="3">Serine/threonine-protein phosphatase</fullName>
    </submittedName>
</protein>
<comment type="caution">
    <text evidence="3">The sequence shown here is derived from an EMBL/GenBank/DDBJ whole genome shotgun (WGS) entry which is preliminary data.</text>
</comment>
<dbReference type="Gene3D" id="3.60.40.10">
    <property type="entry name" value="PPM-type phosphatase domain"/>
    <property type="match status" value="1"/>
</dbReference>
<gene>
    <name evidence="3" type="ORF">HCB35_18285</name>
</gene>
<dbReference type="Pfam" id="PF07228">
    <property type="entry name" value="SpoIIE"/>
    <property type="match status" value="1"/>
</dbReference>
<feature type="domain" description="PPM-type phosphatase" evidence="2">
    <location>
        <begin position="3"/>
        <end position="83"/>
    </location>
</feature>
<dbReference type="InterPro" id="IPR052016">
    <property type="entry name" value="Bact_Sigma-Reg"/>
</dbReference>
<accession>A0A842FCP9</accession>